<organism evidence="2 3">
    <name type="scientific">Telluria mixta</name>
    <dbReference type="NCBI Taxonomy" id="34071"/>
    <lineage>
        <taxon>Bacteria</taxon>
        <taxon>Pseudomonadati</taxon>
        <taxon>Pseudomonadota</taxon>
        <taxon>Betaproteobacteria</taxon>
        <taxon>Burkholderiales</taxon>
        <taxon>Oxalobacteraceae</taxon>
        <taxon>Telluria group</taxon>
        <taxon>Telluria</taxon>
    </lineage>
</organism>
<feature type="compositionally biased region" description="Polar residues" evidence="1">
    <location>
        <begin position="41"/>
        <end position="53"/>
    </location>
</feature>
<name>A0ABT2C905_9BURK</name>
<accession>A0ABT2C905</accession>
<dbReference type="EMBL" id="JANUHC010000018">
    <property type="protein sequence ID" value="MCS0633865.1"/>
    <property type="molecule type" value="Genomic_DNA"/>
</dbReference>
<sequence length="316" mass="32427">MDANQRSEANNQTNNGANEKWTPGSEGASADRGQPLDHTYPQGTGVQQGNQQRDIMGGQGGVGGREYGEDAGIPGGSMDNQINGGSGAVQGITDSHQRQMEQKSGAYGLLEQPVGHRPKDSGVNLNQQRDMHRDVVRGNLPSQSAAQPDLQGGSLSDSRGNLQASTHTHGGGMHGPRSELPSQPPRGSMGNRQSTSGTSGSTQGGGMPGPGAAGGHEAQRGNTQLDVAGSRSMSNQNSDVGGVHQSNDVAGGLPRSPGNTGAASTDRQGSQTGSHNGPPVHESNDASGGYPRSPGYANKLHGDDNMDDDTGFKRKP</sequence>
<dbReference type="Proteomes" id="UP001165263">
    <property type="component" value="Unassembled WGS sequence"/>
</dbReference>
<evidence type="ECO:0000313" key="3">
    <source>
        <dbReference type="Proteomes" id="UP001165263"/>
    </source>
</evidence>
<feature type="compositionally biased region" description="Polar residues" evidence="1">
    <location>
        <begin position="1"/>
        <end position="17"/>
    </location>
</feature>
<feature type="region of interest" description="Disordered" evidence="1">
    <location>
        <begin position="1"/>
        <end position="316"/>
    </location>
</feature>
<proteinExistence type="predicted"/>
<evidence type="ECO:0000256" key="1">
    <source>
        <dbReference type="SAM" id="MobiDB-lite"/>
    </source>
</evidence>
<feature type="compositionally biased region" description="Gly residues" evidence="1">
    <location>
        <begin position="202"/>
        <end position="214"/>
    </location>
</feature>
<feature type="compositionally biased region" description="Polar residues" evidence="1">
    <location>
        <begin position="257"/>
        <end position="275"/>
    </location>
</feature>
<comment type="caution">
    <text evidence="2">The sequence shown here is derived from an EMBL/GenBank/DDBJ whole genome shotgun (WGS) entry which is preliminary data.</text>
</comment>
<evidence type="ECO:0000313" key="2">
    <source>
        <dbReference type="EMBL" id="MCS0633865.1"/>
    </source>
</evidence>
<protein>
    <submittedName>
        <fullName evidence="2">Uncharacterized protein</fullName>
    </submittedName>
</protein>
<keyword evidence="3" id="KW-1185">Reference proteome</keyword>
<feature type="compositionally biased region" description="Polar residues" evidence="1">
    <location>
        <begin position="220"/>
        <end position="248"/>
    </location>
</feature>
<dbReference type="RefSeq" id="WP_259452806.1">
    <property type="nucleotide sequence ID" value="NZ_CP119520.1"/>
</dbReference>
<feature type="compositionally biased region" description="Polar residues" evidence="1">
    <location>
        <begin position="153"/>
        <end position="168"/>
    </location>
</feature>
<reference evidence="2" key="1">
    <citation type="submission" date="2022-08" db="EMBL/GenBank/DDBJ databases">
        <title>Reclassification of Massilia species as members of the genera Telluria, Duganella, Pseudoduganella, Mokoshia gen. nov. and Zemynaea gen. nov. using orthogonal and non-orthogonal genome-based approaches.</title>
        <authorList>
            <person name="Bowman J.P."/>
        </authorList>
    </citation>
    <scope>NUCLEOTIDE SEQUENCE</scope>
    <source>
        <strain evidence="2">LMG 11547</strain>
    </source>
</reference>
<gene>
    <name evidence="2" type="ORF">NX786_31465</name>
</gene>